<keyword evidence="1" id="KW-0479">Metal-binding</keyword>
<keyword evidence="1" id="KW-0863">Zinc-finger</keyword>
<dbReference type="Proteomes" id="UP001151760">
    <property type="component" value="Unassembled WGS sequence"/>
</dbReference>
<reference evidence="4" key="2">
    <citation type="submission" date="2022-01" db="EMBL/GenBank/DDBJ databases">
        <authorList>
            <person name="Yamashiro T."/>
            <person name="Shiraishi A."/>
            <person name="Satake H."/>
            <person name="Nakayama K."/>
        </authorList>
    </citation>
    <scope>NUCLEOTIDE SEQUENCE</scope>
</reference>
<sequence length="714" mass="80036">MNSLPKKWLTFSQGPRNANHTQTLNLADIYGRFVYEDTPKKNSDDEVDERTSEEYLRDLDIKYHERALLANTKSFIKGRNNFSGQKANENTECYKCGKKCHFARDCFSKTSEPSYKSPVNNYSSVSKGFQLKFTPKPIQSSSNSNNQADPKFQKDYKAEYKKIKANLALLEATPSNVQAILLSKDEAQESDEEVLAARDDMDKDPQDDKEVRTPSPNQDQPELSHVQESAFDLLSPDLKKFDNILPLTERKLIRDQTDKLVEASMSSLDRNDPATNQKLNEATETFTRISSSVTEVLFLVKGFDFSALLSTMKSIQDHAVKQEEASAAWMKTSTNMAWNLGSRMSGVKLSQTALKQEIYSLRKDTSEIKSMMTEMYAAFQGHSFLAPPGSVIPTLALTDIQANVEGENANTTATEEPPSHTEGETEEPRLAIPISSIPSIVILPTQAQPITSIIIHPKSSQATTKIDKGKGIATESGDDPSKKLVKASSIVRPDLDEPDKEEQIKKAEEEARLNAISKLKVIKVVREEANKLGIHPKEATTTKAGELFKKAQDAEHEVLKKQHTDKVRKSLELRKHKYDSYMWIVSSRLKPEPVIDIKIHPKTKPVVITSALPAPEQTPSQVLGRKQKHMELEPETRIPGLECNRALLENVPWSDIDKVGMEALVSYLVAASLVKSPENARFSMKLRKLIAEHPDQEKLKSKKVKLEALGYNMD</sequence>
<protein>
    <submittedName>
        <fullName evidence="4">Copia protein</fullName>
    </submittedName>
</protein>
<feature type="compositionally biased region" description="Basic and acidic residues" evidence="2">
    <location>
        <begin position="417"/>
        <end position="427"/>
    </location>
</feature>
<proteinExistence type="predicted"/>
<name>A0ABQ5G6N7_9ASTR</name>
<accession>A0ABQ5G6N7</accession>
<keyword evidence="5" id="KW-1185">Reference proteome</keyword>
<feature type="region of interest" description="Disordered" evidence="2">
    <location>
        <begin position="460"/>
        <end position="502"/>
    </location>
</feature>
<evidence type="ECO:0000256" key="2">
    <source>
        <dbReference type="SAM" id="MobiDB-lite"/>
    </source>
</evidence>
<comment type="caution">
    <text evidence="4">The sequence shown here is derived from an EMBL/GenBank/DDBJ whole genome shotgun (WGS) entry which is preliminary data.</text>
</comment>
<evidence type="ECO:0000313" key="5">
    <source>
        <dbReference type="Proteomes" id="UP001151760"/>
    </source>
</evidence>
<dbReference type="InterPro" id="IPR001878">
    <property type="entry name" value="Znf_CCHC"/>
</dbReference>
<dbReference type="InterPro" id="IPR036875">
    <property type="entry name" value="Znf_CCHC_sf"/>
</dbReference>
<feature type="region of interest" description="Disordered" evidence="2">
    <location>
        <begin position="184"/>
        <end position="224"/>
    </location>
</feature>
<dbReference type="SUPFAM" id="SSF57756">
    <property type="entry name" value="Retrovirus zinc finger-like domains"/>
    <property type="match status" value="1"/>
</dbReference>
<feature type="region of interest" description="Disordered" evidence="2">
    <location>
        <begin position="408"/>
        <end position="427"/>
    </location>
</feature>
<dbReference type="PROSITE" id="PS50158">
    <property type="entry name" value="ZF_CCHC"/>
    <property type="match status" value="1"/>
</dbReference>
<organism evidence="4 5">
    <name type="scientific">Tanacetum coccineum</name>
    <dbReference type="NCBI Taxonomy" id="301880"/>
    <lineage>
        <taxon>Eukaryota</taxon>
        <taxon>Viridiplantae</taxon>
        <taxon>Streptophyta</taxon>
        <taxon>Embryophyta</taxon>
        <taxon>Tracheophyta</taxon>
        <taxon>Spermatophyta</taxon>
        <taxon>Magnoliopsida</taxon>
        <taxon>eudicotyledons</taxon>
        <taxon>Gunneridae</taxon>
        <taxon>Pentapetalae</taxon>
        <taxon>asterids</taxon>
        <taxon>campanulids</taxon>
        <taxon>Asterales</taxon>
        <taxon>Asteraceae</taxon>
        <taxon>Asteroideae</taxon>
        <taxon>Anthemideae</taxon>
        <taxon>Anthemidinae</taxon>
        <taxon>Tanacetum</taxon>
    </lineage>
</organism>
<feature type="domain" description="CCHC-type" evidence="3">
    <location>
        <begin position="93"/>
        <end position="106"/>
    </location>
</feature>
<dbReference type="EMBL" id="BQNB010018157">
    <property type="protein sequence ID" value="GJT71308.1"/>
    <property type="molecule type" value="Genomic_DNA"/>
</dbReference>
<evidence type="ECO:0000256" key="1">
    <source>
        <dbReference type="PROSITE-ProRule" id="PRU00047"/>
    </source>
</evidence>
<evidence type="ECO:0000313" key="4">
    <source>
        <dbReference type="EMBL" id="GJT71308.1"/>
    </source>
</evidence>
<gene>
    <name evidence="4" type="ORF">Tco_1030594</name>
</gene>
<keyword evidence="1" id="KW-0862">Zinc</keyword>
<reference evidence="4" key="1">
    <citation type="journal article" date="2022" name="Int. J. Mol. Sci.">
        <title>Draft Genome of Tanacetum Coccineum: Genomic Comparison of Closely Related Tanacetum-Family Plants.</title>
        <authorList>
            <person name="Yamashiro T."/>
            <person name="Shiraishi A."/>
            <person name="Nakayama K."/>
            <person name="Satake H."/>
        </authorList>
    </citation>
    <scope>NUCLEOTIDE SEQUENCE</scope>
</reference>
<feature type="compositionally biased region" description="Basic and acidic residues" evidence="2">
    <location>
        <begin position="195"/>
        <end position="212"/>
    </location>
</feature>
<evidence type="ECO:0000259" key="3">
    <source>
        <dbReference type="PROSITE" id="PS50158"/>
    </source>
</evidence>